<evidence type="ECO:0000313" key="1">
    <source>
        <dbReference type="EMBL" id="KAJ3534863.1"/>
    </source>
</evidence>
<proteinExistence type="predicted"/>
<accession>A0ACC1S9G2</accession>
<dbReference type="Proteomes" id="UP001148629">
    <property type="component" value="Unassembled WGS sequence"/>
</dbReference>
<protein>
    <submittedName>
        <fullName evidence="1">Uncharacterized protein</fullName>
    </submittedName>
</protein>
<organism evidence="1 2">
    <name type="scientific">Fusarium decemcellulare</name>
    <dbReference type="NCBI Taxonomy" id="57161"/>
    <lineage>
        <taxon>Eukaryota</taxon>
        <taxon>Fungi</taxon>
        <taxon>Dikarya</taxon>
        <taxon>Ascomycota</taxon>
        <taxon>Pezizomycotina</taxon>
        <taxon>Sordariomycetes</taxon>
        <taxon>Hypocreomycetidae</taxon>
        <taxon>Hypocreales</taxon>
        <taxon>Nectriaceae</taxon>
        <taxon>Fusarium</taxon>
        <taxon>Fusarium decemcellulare species complex</taxon>
    </lineage>
</organism>
<reference evidence="1" key="1">
    <citation type="submission" date="2022-08" db="EMBL/GenBank/DDBJ databases">
        <title>Genome Sequence of Fusarium decemcellulare.</title>
        <authorList>
            <person name="Buettner E."/>
        </authorList>
    </citation>
    <scope>NUCLEOTIDE SEQUENCE</scope>
    <source>
        <strain evidence="1">Babe19</strain>
    </source>
</reference>
<name>A0ACC1S9G2_9HYPO</name>
<evidence type="ECO:0000313" key="2">
    <source>
        <dbReference type="Proteomes" id="UP001148629"/>
    </source>
</evidence>
<keyword evidence="2" id="KW-1185">Reference proteome</keyword>
<comment type="caution">
    <text evidence="1">The sequence shown here is derived from an EMBL/GenBank/DDBJ whole genome shotgun (WGS) entry which is preliminary data.</text>
</comment>
<gene>
    <name evidence="1" type="ORF">NM208_g7372</name>
</gene>
<sequence>MCISKVGIEDLIIAVLGLLGSGHSIASDGYYTLAEALAEAHGTGNATSFARQMVQSNTAIQEIVFPHINILCSDYTRNHLRSAANLRSIFTPARSLAPRSRGINVMQHGRTSCLGWPFNTTDVPHRLNPESMKRLPPVLIVNGLHDSATATNWAAEMRDDVPTGVNVWRSTGGHTSYKHMGDTSKAMDAFLINGTLPWDGTIYGS</sequence>
<dbReference type="EMBL" id="JANRMS010000752">
    <property type="protein sequence ID" value="KAJ3534863.1"/>
    <property type="molecule type" value="Genomic_DNA"/>
</dbReference>